<name>A0AAI8VA08_9PEZI</name>
<keyword evidence="4" id="KW-1185">Reference proteome</keyword>
<protein>
    <submittedName>
        <fullName evidence="3">Uu.00g039480.m01.CDS01</fullName>
    </submittedName>
</protein>
<dbReference type="AlphaFoldDB" id="A0AAI8VA08"/>
<evidence type="ECO:0000256" key="2">
    <source>
        <dbReference type="SAM" id="Phobius"/>
    </source>
</evidence>
<dbReference type="EMBL" id="CAUWAG010000003">
    <property type="protein sequence ID" value="CAJ2501095.1"/>
    <property type="molecule type" value="Genomic_DNA"/>
</dbReference>
<evidence type="ECO:0000313" key="3">
    <source>
        <dbReference type="EMBL" id="CAJ2501095.1"/>
    </source>
</evidence>
<evidence type="ECO:0000313" key="4">
    <source>
        <dbReference type="Proteomes" id="UP001295740"/>
    </source>
</evidence>
<evidence type="ECO:0000256" key="1">
    <source>
        <dbReference type="SAM" id="MobiDB-lite"/>
    </source>
</evidence>
<proteinExistence type="predicted"/>
<feature type="region of interest" description="Disordered" evidence="1">
    <location>
        <begin position="61"/>
        <end position="85"/>
    </location>
</feature>
<comment type="caution">
    <text evidence="3">The sequence shown here is derived from an EMBL/GenBank/DDBJ whole genome shotgun (WGS) entry which is preliminary data.</text>
</comment>
<keyword evidence="2" id="KW-0812">Transmembrane</keyword>
<keyword evidence="2" id="KW-0472">Membrane</keyword>
<dbReference type="Proteomes" id="UP001295740">
    <property type="component" value="Unassembled WGS sequence"/>
</dbReference>
<feature type="transmembrane region" description="Helical" evidence="2">
    <location>
        <begin position="6"/>
        <end position="26"/>
    </location>
</feature>
<sequence length="85" mass="9117">MADPFSVATGILGVVGLTMQIAELLMKYALSITYTNIMSPDFSKAMEGNNSALLAHFRPEGSAPGKRIDHMVTTVPPDSENYSPT</sequence>
<gene>
    <name evidence="3" type="ORF">KHLLAP_LOCUS1563</name>
</gene>
<accession>A0AAI8VA08</accession>
<reference evidence="3" key="1">
    <citation type="submission" date="2023-10" db="EMBL/GenBank/DDBJ databases">
        <authorList>
            <person name="Hackl T."/>
        </authorList>
    </citation>
    <scope>NUCLEOTIDE SEQUENCE</scope>
</reference>
<keyword evidence="2" id="KW-1133">Transmembrane helix</keyword>
<organism evidence="3 4">
    <name type="scientific">Anthostomella pinea</name>
    <dbReference type="NCBI Taxonomy" id="933095"/>
    <lineage>
        <taxon>Eukaryota</taxon>
        <taxon>Fungi</taxon>
        <taxon>Dikarya</taxon>
        <taxon>Ascomycota</taxon>
        <taxon>Pezizomycotina</taxon>
        <taxon>Sordariomycetes</taxon>
        <taxon>Xylariomycetidae</taxon>
        <taxon>Xylariales</taxon>
        <taxon>Xylariaceae</taxon>
        <taxon>Anthostomella</taxon>
    </lineage>
</organism>